<proteinExistence type="predicted"/>
<evidence type="ECO:0000313" key="2">
    <source>
        <dbReference type="Proteomes" id="UP000014254"/>
    </source>
</evidence>
<sequence>MPATTNAISNQLTEDIVENYNGRASLFNETQHTPSVAKDYADLFTETTITASTASTTKKQKANKAV</sequence>
<gene>
    <name evidence="1" type="ORF">HMPREF1544_10584</name>
</gene>
<dbReference type="Proteomes" id="UP000014254">
    <property type="component" value="Unassembled WGS sequence"/>
</dbReference>
<name>S2IY44_MUCC1</name>
<protein>
    <submittedName>
        <fullName evidence="1">Uncharacterized protein</fullName>
    </submittedName>
</protein>
<organism evidence="1 2">
    <name type="scientific">Mucor circinelloides f. circinelloides (strain 1006PhL)</name>
    <name type="common">Mucormycosis agent</name>
    <name type="synonym">Calyptromyces circinelloides</name>
    <dbReference type="NCBI Taxonomy" id="1220926"/>
    <lineage>
        <taxon>Eukaryota</taxon>
        <taxon>Fungi</taxon>
        <taxon>Fungi incertae sedis</taxon>
        <taxon>Mucoromycota</taxon>
        <taxon>Mucoromycotina</taxon>
        <taxon>Mucoromycetes</taxon>
        <taxon>Mucorales</taxon>
        <taxon>Mucorineae</taxon>
        <taxon>Mucoraceae</taxon>
        <taxon>Mucor</taxon>
    </lineage>
</organism>
<keyword evidence="2" id="KW-1185">Reference proteome</keyword>
<accession>S2IY44</accession>
<evidence type="ECO:0000313" key="1">
    <source>
        <dbReference type="EMBL" id="EPB82681.1"/>
    </source>
</evidence>
<dbReference type="VEuPathDB" id="FungiDB:HMPREF1544_10584"/>
<dbReference type="AlphaFoldDB" id="S2IY44"/>
<reference evidence="2" key="1">
    <citation type="submission" date="2013-05" db="EMBL/GenBank/DDBJ databases">
        <title>The Genome sequence of Mucor circinelloides f. circinelloides 1006PhL.</title>
        <authorList>
            <consortium name="The Broad Institute Genomics Platform"/>
            <person name="Cuomo C."/>
            <person name="Earl A."/>
            <person name="Findley K."/>
            <person name="Lee S.C."/>
            <person name="Walker B."/>
            <person name="Young S."/>
            <person name="Zeng Q."/>
            <person name="Gargeya S."/>
            <person name="Fitzgerald M."/>
            <person name="Haas B."/>
            <person name="Abouelleil A."/>
            <person name="Allen A.W."/>
            <person name="Alvarado L."/>
            <person name="Arachchi H.M."/>
            <person name="Berlin A.M."/>
            <person name="Chapman S.B."/>
            <person name="Gainer-Dewar J."/>
            <person name="Goldberg J."/>
            <person name="Griggs A."/>
            <person name="Gujja S."/>
            <person name="Hansen M."/>
            <person name="Howarth C."/>
            <person name="Imamovic A."/>
            <person name="Ireland A."/>
            <person name="Larimer J."/>
            <person name="McCowan C."/>
            <person name="Murphy C."/>
            <person name="Pearson M."/>
            <person name="Poon T.W."/>
            <person name="Priest M."/>
            <person name="Roberts A."/>
            <person name="Saif S."/>
            <person name="Shea T."/>
            <person name="Sisk P."/>
            <person name="Sykes S."/>
            <person name="Wortman J."/>
            <person name="Nusbaum C."/>
            <person name="Birren B."/>
        </authorList>
    </citation>
    <scope>NUCLEOTIDE SEQUENCE [LARGE SCALE GENOMIC DNA]</scope>
    <source>
        <strain evidence="2">1006PhL</strain>
    </source>
</reference>
<dbReference type="EMBL" id="KE124103">
    <property type="protein sequence ID" value="EPB82681.1"/>
    <property type="molecule type" value="Genomic_DNA"/>
</dbReference>
<dbReference type="InParanoid" id="S2IY44"/>